<name>A0A024FY46_9STRA</name>
<protein>
    <submittedName>
        <fullName evidence="1">Uncharacterized protein</fullName>
    </submittedName>
</protein>
<gene>
    <name evidence="1" type="ORF">BN9_131440</name>
</gene>
<comment type="caution">
    <text evidence="1">The sequence shown here is derived from an EMBL/GenBank/DDBJ whole genome shotgun (WGS) entry which is preliminary data.</text>
</comment>
<evidence type="ECO:0000313" key="1">
    <source>
        <dbReference type="EMBL" id="CCI11579.1"/>
    </source>
</evidence>
<reference evidence="1 2" key="1">
    <citation type="submission" date="2012-05" db="EMBL/GenBank/DDBJ databases">
        <title>Recombination and specialization in a pathogen metapopulation.</title>
        <authorList>
            <person name="Gardiner A."/>
            <person name="Kemen E."/>
            <person name="Schultz-Larsen T."/>
            <person name="MacLean D."/>
            <person name="Van Oosterhout C."/>
            <person name="Jones J.D.G."/>
        </authorList>
    </citation>
    <scope>NUCLEOTIDE SEQUENCE [LARGE SCALE GENOMIC DNA]</scope>
    <source>
        <strain evidence="1 2">Ac Nc2</strain>
    </source>
</reference>
<proteinExistence type="predicted"/>
<accession>A0A024FY46</accession>
<dbReference type="EMBL" id="CAIX01001261">
    <property type="protein sequence ID" value="CCI11579.1"/>
    <property type="molecule type" value="Genomic_DNA"/>
</dbReference>
<organism evidence="1 2">
    <name type="scientific">Albugo candida</name>
    <dbReference type="NCBI Taxonomy" id="65357"/>
    <lineage>
        <taxon>Eukaryota</taxon>
        <taxon>Sar</taxon>
        <taxon>Stramenopiles</taxon>
        <taxon>Oomycota</taxon>
        <taxon>Peronosporomycetes</taxon>
        <taxon>Albuginales</taxon>
        <taxon>Albuginaceae</taxon>
        <taxon>Albugo</taxon>
    </lineage>
</organism>
<dbReference type="Proteomes" id="UP000053237">
    <property type="component" value="Unassembled WGS sequence"/>
</dbReference>
<dbReference type="InParanoid" id="A0A024FY46"/>
<sequence>MSTGFTVIFADAFLKALVPTRDSVYFGQAFMILVRSFMKLRQLQDGIKFYGLVLLKSVAKNQLMPTMKKQPRQCTCMKEISPINMKRTHSMYFMVKDNVKIERK</sequence>
<evidence type="ECO:0000313" key="2">
    <source>
        <dbReference type="Proteomes" id="UP000053237"/>
    </source>
</evidence>
<keyword evidence="2" id="KW-1185">Reference proteome</keyword>
<dbReference type="AlphaFoldDB" id="A0A024FY46"/>